<evidence type="ECO:0000256" key="5">
    <source>
        <dbReference type="ARBA" id="ARBA00022840"/>
    </source>
</evidence>
<gene>
    <name evidence="10" type="ORF">XD72_0478</name>
    <name evidence="11" type="ORF">XE07_0280</name>
</gene>
<dbReference type="InterPro" id="IPR018042">
    <property type="entry name" value="Aspartate_kinase_CS"/>
</dbReference>
<evidence type="ECO:0000256" key="3">
    <source>
        <dbReference type="ARBA" id="ARBA00022741"/>
    </source>
</evidence>
<proteinExistence type="inferred from homology"/>
<evidence type="ECO:0000313" key="10">
    <source>
        <dbReference type="EMBL" id="KUK45074.1"/>
    </source>
</evidence>
<dbReference type="PANTHER" id="PTHR21499:SF59">
    <property type="entry name" value="ASPARTOKINASE"/>
    <property type="match status" value="1"/>
</dbReference>
<dbReference type="GO" id="GO:0004072">
    <property type="term" value="F:aspartate kinase activity"/>
    <property type="evidence" value="ECO:0007669"/>
    <property type="project" value="UniProtKB-EC"/>
</dbReference>
<dbReference type="Gene3D" id="3.30.2130.10">
    <property type="entry name" value="VC0802-like"/>
    <property type="match status" value="1"/>
</dbReference>
<dbReference type="EMBL" id="LGFT01000008">
    <property type="protein sequence ID" value="KUK45074.1"/>
    <property type="molecule type" value="Genomic_DNA"/>
</dbReference>
<comment type="pathway">
    <text evidence="8">Amino-acid biosynthesis; L-methionine biosynthesis via de novo pathway; L-homoserine from L-aspartate: step 1/3.</text>
</comment>
<dbReference type="CDD" id="cd04921">
    <property type="entry name" value="ACT_AKi-HSDH-ThrA-like_1"/>
    <property type="match status" value="2"/>
</dbReference>
<dbReference type="InterPro" id="IPR001341">
    <property type="entry name" value="Asp_kinase"/>
</dbReference>
<dbReference type="NCBIfam" id="TIGR00657">
    <property type="entry name" value="asp_kinases"/>
    <property type="match status" value="1"/>
</dbReference>
<keyword evidence="5" id="KW-0067">ATP-binding</keyword>
<sequence length="479" mass="51064">MRWDVHRVFEMARLVMKFGGSSVADGAKLRNVGELVKSLSDENDIIVVTSALGGVTDDLLQCARASASGGNVEDIVTFVDRLSKRHIQALMEGVRDPEIVKELKEIVIQRLSELEKAFIGICYLGELSPRSIDRISSYGERLAAPILAGVLRDLGLKSKYYSGGEAGIITTSDYGNAKPLEKSYDLLASRLTPVEGVPVVTGFIAEDERGNITTLGRGGSDFSASLIGAAIGADEIWFWKDTTGVLTTDPRIVSEAKNIPVISYREAMEMSYFGAKVLHPRAIEPAIRNGIPVRVKCTFDPQDPGTLIVKEGVAKEDVIKAVTLSKNVALLTISGAGMIGTPGIAARAFSALANAGVNIVMISQGSSEANISVVVDEPQVDVAEIALRAEFPTTIVREVSHNKDVAVIAVVGAGMVGTPGVAGRVFGAMGRSRINVLMISQGSSEHNISFVVSMAEAERAVQELHREFGLEGGAKEVER</sequence>
<dbReference type="SUPFAM" id="SSF53633">
    <property type="entry name" value="Carbamate kinase-like"/>
    <property type="match status" value="1"/>
</dbReference>
<dbReference type="Pfam" id="PF00696">
    <property type="entry name" value="AA_kinase"/>
    <property type="match status" value="1"/>
</dbReference>
<accession>A0A101FVI5</accession>
<dbReference type="SUPFAM" id="SSF55021">
    <property type="entry name" value="ACT-like"/>
    <property type="match status" value="2"/>
</dbReference>
<dbReference type="UniPathway" id="UPA00050">
    <property type="reaction ID" value="UER00461"/>
</dbReference>
<dbReference type="InterPro" id="IPR001048">
    <property type="entry name" value="Asp/Glu/Uridylate_kinase"/>
</dbReference>
<organism evidence="10 13">
    <name type="scientific">Methanothrix harundinacea</name>
    <dbReference type="NCBI Taxonomy" id="301375"/>
    <lineage>
        <taxon>Archaea</taxon>
        <taxon>Methanobacteriati</taxon>
        <taxon>Methanobacteriota</taxon>
        <taxon>Stenosarchaea group</taxon>
        <taxon>Methanomicrobia</taxon>
        <taxon>Methanotrichales</taxon>
        <taxon>Methanotrichaceae</taxon>
        <taxon>Methanothrix</taxon>
    </lineage>
</organism>
<reference evidence="12 13" key="2">
    <citation type="journal article" date="2015" name="MBio">
        <title>Genome-Resolved Metagenomic Analysis Reveals Roles for Candidate Phyla and Other Microbial Community Members in Biogeochemical Transformations in Oil Reservoirs.</title>
        <authorList>
            <person name="Hu P."/>
            <person name="Tom L."/>
            <person name="Singh A."/>
            <person name="Thomas B.C."/>
            <person name="Baker B.J."/>
            <person name="Piceno Y.M."/>
            <person name="Andersen G.L."/>
            <person name="Banfield J.F."/>
        </authorList>
    </citation>
    <scope>NUCLEOTIDE SEQUENCE [LARGE SCALE GENOMIC DNA]</scope>
    <source>
        <strain evidence="10">57_489</strain>
    </source>
</reference>
<dbReference type="PIRSF" id="PIRSF000726">
    <property type="entry name" value="Asp_kin"/>
    <property type="match status" value="1"/>
</dbReference>
<dbReference type="Pfam" id="PF22468">
    <property type="entry name" value="ACT_9"/>
    <property type="match status" value="2"/>
</dbReference>
<dbReference type="NCBIfam" id="TIGR00656">
    <property type="entry name" value="asp_kin_monofn"/>
    <property type="match status" value="1"/>
</dbReference>
<dbReference type="UniPathway" id="UPA00051">
    <property type="reaction ID" value="UER00462"/>
</dbReference>
<dbReference type="PROSITE" id="PS51671">
    <property type="entry name" value="ACT"/>
    <property type="match status" value="2"/>
</dbReference>
<keyword evidence="3" id="KW-0547">Nucleotide-binding</keyword>
<comment type="similarity">
    <text evidence="1 7">Belongs to the aspartokinase family.</text>
</comment>
<protein>
    <recommendedName>
        <fullName evidence="7">Aspartokinase</fullName>
        <ecNumber evidence="7">2.7.2.4</ecNumber>
    </recommendedName>
</protein>
<dbReference type="NCBIfam" id="NF004938">
    <property type="entry name" value="PRK06291.1"/>
    <property type="match status" value="1"/>
</dbReference>
<dbReference type="PROSITE" id="PS00324">
    <property type="entry name" value="ASPARTOKINASE"/>
    <property type="match status" value="1"/>
</dbReference>
<dbReference type="InterPro" id="IPR045865">
    <property type="entry name" value="ACT-like_dom_sf"/>
</dbReference>
<comment type="caution">
    <text evidence="10">The sequence shown here is derived from an EMBL/GenBank/DDBJ whole genome shotgun (WGS) entry which is preliminary data.</text>
</comment>
<feature type="domain" description="ACT" evidence="9">
    <location>
        <begin position="410"/>
        <end position="479"/>
    </location>
</feature>
<dbReference type="Gene3D" id="3.40.1160.10">
    <property type="entry name" value="Acetylglutamate kinase-like"/>
    <property type="match status" value="1"/>
</dbReference>
<dbReference type="InterPro" id="IPR054352">
    <property type="entry name" value="ACT_Aspartokinase"/>
</dbReference>
<dbReference type="GO" id="GO:0009090">
    <property type="term" value="P:homoserine biosynthetic process"/>
    <property type="evidence" value="ECO:0007669"/>
    <property type="project" value="TreeGrafter"/>
</dbReference>
<evidence type="ECO:0000259" key="9">
    <source>
        <dbReference type="PROSITE" id="PS51671"/>
    </source>
</evidence>
<comment type="pathway">
    <text evidence="8">Amino-acid biosynthesis; L-lysine biosynthesis via DAP pathway; (S)-tetrahydrodipicolinate from L-aspartate: step 1/4.</text>
</comment>
<dbReference type="Proteomes" id="UP000053961">
    <property type="component" value="Unassembled WGS sequence"/>
</dbReference>
<dbReference type="InterPro" id="IPR002912">
    <property type="entry name" value="ACT_dom"/>
</dbReference>
<dbReference type="AlphaFoldDB" id="A0A101FVI5"/>
<dbReference type="GO" id="GO:0009088">
    <property type="term" value="P:threonine biosynthetic process"/>
    <property type="evidence" value="ECO:0007669"/>
    <property type="project" value="UniProtKB-UniPathway"/>
</dbReference>
<evidence type="ECO:0000256" key="8">
    <source>
        <dbReference type="RuleBase" id="RU004249"/>
    </source>
</evidence>
<dbReference type="InterPro" id="IPR036393">
    <property type="entry name" value="AceGlu_kinase-like_sf"/>
</dbReference>
<keyword evidence="2 7" id="KW-0808">Transferase</keyword>
<evidence type="ECO:0000256" key="1">
    <source>
        <dbReference type="ARBA" id="ARBA00010122"/>
    </source>
</evidence>
<dbReference type="GO" id="GO:0009089">
    <property type="term" value="P:lysine biosynthetic process via diaminopimelate"/>
    <property type="evidence" value="ECO:0007669"/>
    <property type="project" value="UniProtKB-UniPathway"/>
</dbReference>
<dbReference type="GO" id="GO:0005524">
    <property type="term" value="F:ATP binding"/>
    <property type="evidence" value="ECO:0007669"/>
    <property type="project" value="UniProtKB-KW"/>
</dbReference>
<comment type="catalytic activity">
    <reaction evidence="6 7">
        <text>L-aspartate + ATP = 4-phospho-L-aspartate + ADP</text>
        <dbReference type="Rhea" id="RHEA:23776"/>
        <dbReference type="ChEBI" id="CHEBI:29991"/>
        <dbReference type="ChEBI" id="CHEBI:30616"/>
        <dbReference type="ChEBI" id="CHEBI:57535"/>
        <dbReference type="ChEBI" id="CHEBI:456216"/>
        <dbReference type="EC" id="2.7.2.4"/>
    </reaction>
</comment>
<dbReference type="Proteomes" id="UP000057043">
    <property type="component" value="Unassembled WGS sequence"/>
</dbReference>
<dbReference type="EMBL" id="LGHB01000002">
    <property type="protein sequence ID" value="KUK97450.1"/>
    <property type="molecule type" value="Genomic_DNA"/>
</dbReference>
<dbReference type="InterPro" id="IPR005260">
    <property type="entry name" value="Asp_kin_monofn"/>
</dbReference>
<reference evidence="11" key="1">
    <citation type="journal article" date="2015" name="MBio">
        <title>Genome-resolved metagenomic analysis reveals roles for candidate phyla and other microbial community members in biogeochemical transformations in oil reservoirs.</title>
        <authorList>
            <person name="Hu P."/>
            <person name="Tom L."/>
            <person name="Singh A."/>
            <person name="Thomas B.C."/>
            <person name="Baker B.J."/>
            <person name="Piceno Y.M."/>
            <person name="Andersen G.L."/>
            <person name="Banfield J.F."/>
        </authorList>
    </citation>
    <scope>NUCLEOTIDE SEQUENCE [LARGE SCALE GENOMIC DNA]</scope>
    <source>
        <strain evidence="11">56_747</strain>
    </source>
</reference>
<dbReference type="PANTHER" id="PTHR21499">
    <property type="entry name" value="ASPARTATE KINASE"/>
    <property type="match status" value="1"/>
</dbReference>
<dbReference type="GO" id="GO:0005829">
    <property type="term" value="C:cytosol"/>
    <property type="evidence" value="ECO:0007669"/>
    <property type="project" value="TreeGrafter"/>
</dbReference>
<dbReference type="Gene3D" id="3.30.70.260">
    <property type="match status" value="1"/>
</dbReference>
<evidence type="ECO:0000256" key="2">
    <source>
        <dbReference type="ARBA" id="ARBA00022679"/>
    </source>
</evidence>
<keyword evidence="8" id="KW-0028">Amino-acid biosynthesis</keyword>
<evidence type="ECO:0000256" key="4">
    <source>
        <dbReference type="ARBA" id="ARBA00022777"/>
    </source>
</evidence>
<evidence type="ECO:0000313" key="11">
    <source>
        <dbReference type="EMBL" id="KUK97450.1"/>
    </source>
</evidence>
<keyword evidence="4 7" id="KW-0418">Kinase</keyword>
<evidence type="ECO:0000256" key="7">
    <source>
        <dbReference type="RuleBase" id="RU003448"/>
    </source>
</evidence>
<evidence type="ECO:0000256" key="6">
    <source>
        <dbReference type="ARBA" id="ARBA00047872"/>
    </source>
</evidence>
<evidence type="ECO:0000313" key="12">
    <source>
        <dbReference type="Proteomes" id="UP000053961"/>
    </source>
</evidence>
<dbReference type="EC" id="2.7.2.4" evidence="7"/>
<dbReference type="UniPathway" id="UPA00034">
    <property type="reaction ID" value="UER00015"/>
</dbReference>
<dbReference type="PATRIC" id="fig|301375.6.peg.1843"/>
<feature type="domain" description="ACT" evidence="9">
    <location>
        <begin position="333"/>
        <end position="407"/>
    </location>
</feature>
<name>A0A101FVI5_9EURY</name>
<evidence type="ECO:0000313" key="13">
    <source>
        <dbReference type="Proteomes" id="UP000057043"/>
    </source>
</evidence>
<comment type="pathway">
    <text evidence="8">Amino-acid biosynthesis; L-threonine biosynthesis; L-threonine from L-aspartate: step 1/5.</text>
</comment>